<dbReference type="FunFam" id="3.50.50.60:FF:000034">
    <property type="entry name" value="sulfide:quinone oxidoreductase, mitochondrial"/>
    <property type="match status" value="1"/>
</dbReference>
<evidence type="ECO:0000259" key="8">
    <source>
        <dbReference type="Pfam" id="PF07992"/>
    </source>
</evidence>
<dbReference type="GO" id="GO:0070224">
    <property type="term" value="F:sulfide:quinone oxidoreductase activity"/>
    <property type="evidence" value="ECO:0007669"/>
    <property type="project" value="TreeGrafter"/>
</dbReference>
<evidence type="ECO:0000256" key="4">
    <source>
        <dbReference type="ARBA" id="ARBA00022827"/>
    </source>
</evidence>
<dbReference type="CDD" id="cd14503">
    <property type="entry name" value="PTP-bact"/>
    <property type="match status" value="1"/>
</dbReference>
<keyword evidence="4" id="KW-0274">FAD</keyword>
<keyword evidence="10" id="KW-1185">Reference proteome</keyword>
<dbReference type="Pfam" id="PF07992">
    <property type="entry name" value="Pyr_redox_2"/>
    <property type="match status" value="1"/>
</dbReference>
<dbReference type="Gene3D" id="3.90.190.10">
    <property type="entry name" value="Protein tyrosine phosphatase superfamily"/>
    <property type="match status" value="1"/>
</dbReference>
<evidence type="ECO:0000313" key="10">
    <source>
        <dbReference type="Proteomes" id="UP000494365"/>
    </source>
</evidence>
<dbReference type="InterPro" id="IPR029021">
    <property type="entry name" value="Prot-tyrosine_phosphatase-like"/>
</dbReference>
<feature type="domain" description="Beta-lactamase hydrolase-like protein phosphatase-like" evidence="7">
    <location>
        <begin position="2"/>
        <end position="109"/>
    </location>
</feature>
<dbReference type="PANTHER" id="PTHR10632:SF2">
    <property type="entry name" value="SULFIDE:QUINONE OXIDOREDUCTASE, MITOCHONDRIAL"/>
    <property type="match status" value="1"/>
</dbReference>
<gene>
    <name evidence="9" type="ORF">LMG28614_04752</name>
</gene>
<dbReference type="Proteomes" id="UP000494365">
    <property type="component" value="Unassembled WGS sequence"/>
</dbReference>
<evidence type="ECO:0000256" key="1">
    <source>
        <dbReference type="ARBA" id="ARBA00001974"/>
    </source>
</evidence>
<accession>A0A6S7BFI3</accession>
<dbReference type="PANTHER" id="PTHR10632">
    <property type="entry name" value="SULFIDE:QUINONE OXIDOREDUCTASE"/>
    <property type="match status" value="1"/>
</dbReference>
<dbReference type="Gene3D" id="3.50.50.60">
    <property type="entry name" value="FAD/NAD(P)-binding domain"/>
    <property type="match status" value="2"/>
</dbReference>
<dbReference type="InterPro" id="IPR005939">
    <property type="entry name" value="BLH_phosphatase-like"/>
</dbReference>
<dbReference type="InterPro" id="IPR015904">
    <property type="entry name" value="Sulphide_quinone_reductase"/>
</dbReference>
<organism evidence="9 10">
    <name type="scientific">Paraburkholderia ultramafica</name>
    <dbReference type="NCBI Taxonomy" id="1544867"/>
    <lineage>
        <taxon>Bacteria</taxon>
        <taxon>Pseudomonadati</taxon>
        <taxon>Pseudomonadota</taxon>
        <taxon>Betaproteobacteria</taxon>
        <taxon>Burkholderiales</taxon>
        <taxon>Burkholderiaceae</taxon>
        <taxon>Paraburkholderia</taxon>
    </lineage>
</organism>
<feature type="domain" description="FAD/NAD(P)-binding" evidence="8">
    <location>
        <begin position="150"/>
        <end position="263"/>
    </location>
</feature>
<evidence type="ECO:0000256" key="5">
    <source>
        <dbReference type="ARBA" id="ARBA00022946"/>
    </source>
</evidence>
<sequence length="555" mass="59693">MEFRKLTASVAVASQISASDLPAIAAAGFRAIVCNRPDGEGPDQSGFREIEAAAREHGIDARYLPIESGKVGDADAARFGELMQTLPAPVLAYCRTGMRAATLWALAEAPNRTLPEIVAIGNAAGYDLTGLVQRIANGGKLPVDTAVASYDVVIVGAGAAGLATASSLLARERGLDIAVIDPAGTHYYQPGWTMVGAGVFEPATTARDMAAVLPRGVHWIKAGVAAFEPRRSAVVLEGCRVVNYKALIVCPGLKLDWNAIEGLPETLGRNGVTSNYRYDLAPYTWRLVRDLQAGRALFTQPPMPIKCAGAPQKAMYLSADHWRRAGRLEQIDVEFFNAGAVLFGVADYVPALMEYVKRYDIALNFGYNLSAIDGPGKRAIFSRAREDGSVESVTRDFDMIHVVPPQTAPDFIRVSPLADKAGWVDVDPATLRHKTYANVFALGDVANTTNAKTAAAARKQAPAVAHNVLAGLGKVHGEAMYDGYGSCPLTVERGKIVLAEFLYGGKVAPTLPTWLIDGKRPSRLAWLLKERILPPLYWQAMLKGHEWFARPELTG</sequence>
<protein>
    <submittedName>
        <fullName evidence="9">Uncharacterized protein</fullName>
    </submittedName>
</protein>
<evidence type="ECO:0000256" key="6">
    <source>
        <dbReference type="ARBA" id="ARBA00023002"/>
    </source>
</evidence>
<dbReference type="EMBL" id="CADIKK010000024">
    <property type="protein sequence ID" value="CAB3798388.1"/>
    <property type="molecule type" value="Genomic_DNA"/>
</dbReference>
<dbReference type="AlphaFoldDB" id="A0A6S7BFI3"/>
<dbReference type="GO" id="GO:0070221">
    <property type="term" value="P:sulfide oxidation, using sulfide:quinone oxidoreductase"/>
    <property type="evidence" value="ECO:0007669"/>
    <property type="project" value="TreeGrafter"/>
</dbReference>
<evidence type="ECO:0000313" key="9">
    <source>
        <dbReference type="EMBL" id="CAB3798388.1"/>
    </source>
</evidence>
<dbReference type="GO" id="GO:0016787">
    <property type="term" value="F:hydrolase activity"/>
    <property type="evidence" value="ECO:0007669"/>
    <property type="project" value="InterPro"/>
</dbReference>
<dbReference type="InterPro" id="IPR036188">
    <property type="entry name" value="FAD/NAD-bd_sf"/>
</dbReference>
<dbReference type="GO" id="GO:0071949">
    <property type="term" value="F:FAD binding"/>
    <property type="evidence" value="ECO:0007669"/>
    <property type="project" value="TreeGrafter"/>
</dbReference>
<keyword evidence="3" id="KW-0874">Quinone</keyword>
<dbReference type="GO" id="GO:0048038">
    <property type="term" value="F:quinone binding"/>
    <property type="evidence" value="ECO:0007669"/>
    <property type="project" value="UniProtKB-KW"/>
</dbReference>
<keyword evidence="2" id="KW-0285">Flavoprotein</keyword>
<proteinExistence type="predicted"/>
<evidence type="ECO:0000256" key="3">
    <source>
        <dbReference type="ARBA" id="ARBA00022719"/>
    </source>
</evidence>
<dbReference type="InterPro" id="IPR023753">
    <property type="entry name" value="FAD/NAD-binding_dom"/>
</dbReference>
<evidence type="ECO:0000256" key="2">
    <source>
        <dbReference type="ARBA" id="ARBA00022630"/>
    </source>
</evidence>
<name>A0A6S7BFI3_9BURK</name>
<keyword evidence="6" id="KW-0560">Oxidoreductase</keyword>
<dbReference type="NCBIfam" id="TIGR01244">
    <property type="entry name" value="TIGR01244 family sulfur transferase"/>
    <property type="match status" value="1"/>
</dbReference>
<evidence type="ECO:0000259" key="7">
    <source>
        <dbReference type="Pfam" id="PF04273"/>
    </source>
</evidence>
<dbReference type="Pfam" id="PF04273">
    <property type="entry name" value="BLH_phosphatase"/>
    <property type="match status" value="1"/>
</dbReference>
<comment type="cofactor">
    <cofactor evidence="1">
        <name>FAD</name>
        <dbReference type="ChEBI" id="CHEBI:57692"/>
    </cofactor>
</comment>
<keyword evidence="5" id="KW-0809">Transit peptide</keyword>
<dbReference type="RefSeq" id="WP_175151837.1">
    <property type="nucleotide sequence ID" value="NZ_CADIKK010000024.1"/>
</dbReference>
<dbReference type="SUPFAM" id="SSF51905">
    <property type="entry name" value="FAD/NAD(P)-binding domain"/>
    <property type="match status" value="1"/>
</dbReference>
<reference evidence="9 10" key="1">
    <citation type="submission" date="2020-04" db="EMBL/GenBank/DDBJ databases">
        <authorList>
            <person name="De Canck E."/>
        </authorList>
    </citation>
    <scope>NUCLEOTIDE SEQUENCE [LARGE SCALE GENOMIC DNA]</scope>
    <source>
        <strain evidence="9 10">LMG 28614</strain>
    </source>
</reference>